<dbReference type="AlphaFoldDB" id="A0AA46YKJ4"/>
<dbReference type="NCBIfam" id="TIGR02246">
    <property type="entry name" value="SgcJ/EcaC family oxidoreductase"/>
    <property type="match status" value="1"/>
</dbReference>
<dbReference type="RefSeq" id="WP_271634664.1">
    <property type="nucleotide sequence ID" value="NZ_CP094970.1"/>
</dbReference>
<name>A0AA46YKJ4_9ACTN</name>
<keyword evidence="3" id="KW-1185">Reference proteome</keyword>
<proteinExistence type="predicted"/>
<reference evidence="2" key="1">
    <citation type="submission" date="2022-01" db="EMBL/GenBank/DDBJ databases">
        <title>Nocardioidaceae gen. sp. A5X3R13.</title>
        <authorList>
            <person name="Lopez Marin M.A."/>
            <person name="Uhlik O."/>
        </authorList>
    </citation>
    <scope>NUCLEOTIDE SEQUENCE</scope>
    <source>
        <strain evidence="2">A5X3R13</strain>
    </source>
</reference>
<protein>
    <submittedName>
        <fullName evidence="2">Nuclear transport factor 2 family protein</fullName>
    </submittedName>
</protein>
<dbReference type="Pfam" id="PF14534">
    <property type="entry name" value="DUF4440"/>
    <property type="match status" value="1"/>
</dbReference>
<dbReference type="InterPro" id="IPR032710">
    <property type="entry name" value="NTF2-like_dom_sf"/>
</dbReference>
<dbReference type="EMBL" id="CP094970">
    <property type="protein sequence ID" value="UYM05835.1"/>
    <property type="molecule type" value="Genomic_DNA"/>
</dbReference>
<dbReference type="InterPro" id="IPR027843">
    <property type="entry name" value="DUF4440"/>
</dbReference>
<dbReference type="KEGG" id="sgrg:L0C25_01790"/>
<gene>
    <name evidence="2" type="ORF">L0C25_01790</name>
</gene>
<sequence length="139" mass="15014">MTATQDLRFTDNDERAIRELVQAAHEAQIDTVTLPALHSADAIIVNIAGRRLFGRDEFVAAMAKAVASPLRDVTTTVEVVDVRPVTDDVAIVSSIKSVHDARSEQSGELPERGAFTYVVTRTGEDWRIALAQTTPIAGG</sequence>
<feature type="domain" description="DUF4440" evidence="1">
    <location>
        <begin position="18"/>
        <end position="128"/>
    </location>
</feature>
<dbReference type="SUPFAM" id="SSF54427">
    <property type="entry name" value="NTF2-like"/>
    <property type="match status" value="1"/>
</dbReference>
<dbReference type="Proteomes" id="UP001164390">
    <property type="component" value="Chromosome"/>
</dbReference>
<evidence type="ECO:0000313" key="2">
    <source>
        <dbReference type="EMBL" id="UYM05835.1"/>
    </source>
</evidence>
<dbReference type="InterPro" id="IPR011944">
    <property type="entry name" value="Steroid_delta5-4_isomerase"/>
</dbReference>
<dbReference type="Gene3D" id="3.10.450.50">
    <property type="match status" value="1"/>
</dbReference>
<accession>A0AA46YKJ4</accession>
<organism evidence="2 3">
    <name type="scientific">Solicola gregarius</name>
    <dbReference type="NCBI Taxonomy" id="2908642"/>
    <lineage>
        <taxon>Bacteria</taxon>
        <taxon>Bacillati</taxon>
        <taxon>Actinomycetota</taxon>
        <taxon>Actinomycetes</taxon>
        <taxon>Propionibacteriales</taxon>
        <taxon>Nocardioidaceae</taxon>
        <taxon>Solicola</taxon>
    </lineage>
</organism>
<evidence type="ECO:0000259" key="1">
    <source>
        <dbReference type="Pfam" id="PF14534"/>
    </source>
</evidence>
<evidence type="ECO:0000313" key="3">
    <source>
        <dbReference type="Proteomes" id="UP001164390"/>
    </source>
</evidence>